<protein>
    <submittedName>
        <fullName evidence="1">Uncharacterized protein</fullName>
    </submittedName>
</protein>
<dbReference type="EMBL" id="CP006704">
    <property type="protein sequence ID" value="AIJ46959.1"/>
    <property type="molecule type" value="Genomic_DNA"/>
</dbReference>
<dbReference type="HOGENOM" id="CLU_3250035_0_0_4"/>
<accession>A0A076PJK0</accession>
<dbReference type="AlphaFoldDB" id="A0A076PJK0"/>
<organism evidence="1 2">
    <name type="scientific">Comamonas testosteroni TK102</name>
    <dbReference type="NCBI Taxonomy" id="1392005"/>
    <lineage>
        <taxon>Bacteria</taxon>
        <taxon>Pseudomonadati</taxon>
        <taxon>Pseudomonadota</taxon>
        <taxon>Betaproteobacteria</taxon>
        <taxon>Burkholderiales</taxon>
        <taxon>Comamonadaceae</taxon>
        <taxon>Comamonas</taxon>
    </lineage>
</organism>
<sequence>MCSAWTFARSATLGLTLRSPCLRREEERQARENNFADIEEQR</sequence>
<evidence type="ECO:0000313" key="2">
    <source>
        <dbReference type="Proteomes" id="UP000028782"/>
    </source>
</evidence>
<name>A0A076PJK0_COMTE</name>
<reference evidence="1 2" key="1">
    <citation type="journal article" date="2014" name="Genome Announc.">
        <title>Complete Genome Sequence of Polychlorinated Biphenyl Degrader Comamonas testosteroni TK102 (NBRC 109938).</title>
        <authorList>
            <person name="Fukuda K."/>
            <person name="Hosoyama A."/>
            <person name="Tsuchikane K."/>
            <person name="Ohji S."/>
            <person name="Yamazoe A."/>
            <person name="Fujita N."/>
            <person name="Shintani M."/>
            <person name="Kimbara K."/>
        </authorList>
    </citation>
    <scope>NUCLEOTIDE SEQUENCE [LARGE SCALE GENOMIC DNA]</scope>
    <source>
        <strain evidence="1">TK102</strain>
    </source>
</reference>
<evidence type="ECO:0000313" key="1">
    <source>
        <dbReference type="EMBL" id="AIJ46959.1"/>
    </source>
</evidence>
<dbReference type="Proteomes" id="UP000028782">
    <property type="component" value="Chromosome"/>
</dbReference>
<dbReference type="KEGG" id="ctes:O987_14215"/>
<proteinExistence type="predicted"/>
<gene>
    <name evidence="1" type="ORF">O987_14215</name>
</gene>